<feature type="transmembrane region" description="Helical" evidence="7">
    <location>
        <begin position="43"/>
        <end position="62"/>
    </location>
</feature>
<dbReference type="Pfam" id="PF00854">
    <property type="entry name" value="PTR2"/>
    <property type="match status" value="1"/>
</dbReference>
<name>A0AA37DGF0_9FIRM</name>
<feature type="transmembrane region" description="Helical" evidence="7">
    <location>
        <begin position="133"/>
        <end position="155"/>
    </location>
</feature>
<feature type="transmembrane region" description="Helical" evidence="7">
    <location>
        <begin position="349"/>
        <end position="367"/>
    </location>
</feature>
<dbReference type="InterPro" id="IPR036259">
    <property type="entry name" value="MFS_trans_sf"/>
</dbReference>
<dbReference type="Gene3D" id="1.20.1250.20">
    <property type="entry name" value="MFS general substrate transporter like domains"/>
    <property type="match status" value="1"/>
</dbReference>
<evidence type="ECO:0000256" key="4">
    <source>
        <dbReference type="ARBA" id="ARBA00022692"/>
    </source>
</evidence>
<feature type="transmembrane region" description="Helical" evidence="7">
    <location>
        <begin position="167"/>
        <end position="189"/>
    </location>
</feature>
<feature type="transmembrane region" description="Helical" evidence="7">
    <location>
        <begin position="110"/>
        <end position="127"/>
    </location>
</feature>
<evidence type="ECO:0000313" key="9">
    <source>
        <dbReference type="Proteomes" id="UP000018466"/>
    </source>
</evidence>
<evidence type="ECO:0000256" key="2">
    <source>
        <dbReference type="ARBA" id="ARBA00022448"/>
    </source>
</evidence>
<feature type="transmembrane region" description="Helical" evidence="7">
    <location>
        <begin position="379"/>
        <end position="399"/>
    </location>
</feature>
<feature type="transmembrane region" description="Helical" evidence="7">
    <location>
        <begin position="411"/>
        <end position="430"/>
    </location>
</feature>
<evidence type="ECO:0000256" key="5">
    <source>
        <dbReference type="ARBA" id="ARBA00022989"/>
    </source>
</evidence>
<dbReference type="InterPro" id="IPR050171">
    <property type="entry name" value="MFS_Transporters"/>
</dbReference>
<proteinExistence type="predicted"/>
<dbReference type="AlphaFoldDB" id="A0AA37DGF0"/>
<dbReference type="PANTHER" id="PTHR23517:SF15">
    <property type="entry name" value="PROTON-DEPENDENT OLIGOPEPTIDE FAMILY TRANSPORT PROTEIN"/>
    <property type="match status" value="1"/>
</dbReference>
<protein>
    <submittedName>
        <fullName evidence="8">Amino acid/peptide transporter (Peptide:H+ symporter)</fullName>
    </submittedName>
</protein>
<gene>
    <name evidence="8" type="ORF">HMPREF9623_00654</name>
</gene>
<feature type="transmembrane region" description="Helical" evidence="7">
    <location>
        <begin position="74"/>
        <end position="98"/>
    </location>
</feature>
<dbReference type="NCBIfam" id="TIGR00924">
    <property type="entry name" value="yjdL_sub1_fam"/>
    <property type="match status" value="1"/>
</dbReference>
<dbReference type="GeneID" id="86940433"/>
<dbReference type="GO" id="GO:0005886">
    <property type="term" value="C:plasma membrane"/>
    <property type="evidence" value="ECO:0007669"/>
    <property type="project" value="UniProtKB-SubCell"/>
</dbReference>
<evidence type="ECO:0000256" key="7">
    <source>
        <dbReference type="SAM" id="Phobius"/>
    </source>
</evidence>
<feature type="transmembrane region" description="Helical" evidence="7">
    <location>
        <begin position="195"/>
        <end position="216"/>
    </location>
</feature>
<feature type="transmembrane region" description="Helical" evidence="7">
    <location>
        <begin position="302"/>
        <end position="329"/>
    </location>
</feature>
<feature type="transmembrane region" description="Helical" evidence="7">
    <location>
        <begin position="475"/>
        <end position="495"/>
    </location>
</feature>
<dbReference type="RefSeq" id="WP_009532487.1">
    <property type="nucleotide sequence ID" value="NZ_CALJAI010000040.1"/>
</dbReference>
<dbReference type="EMBL" id="AGEL01000006">
    <property type="protein sequence ID" value="EHO17055.1"/>
    <property type="molecule type" value="Genomic_DNA"/>
</dbReference>
<keyword evidence="6 7" id="KW-0472">Membrane</keyword>
<sequence length="510" mass="55383">MEAAVNTELDAKRKEEQAQIDKIQSEHCFIGHPFGIGIVSFKFFMTSLTSYGMSAILIYYFYATSPEGLGLTKVQASQMITLNSALGSIFSVIGSYMSDRVFGNRKAYRFVNFTGPFLYFLLAIPGLGMTGVIMQYALGNVNAMICGSSLYTLMGKLYAKGDKRRDGAFAITYVLSNIGAMSPVVAGTLAKVAGYHFTFFVLGILGALGSLVYLLFEKRAFGPIGMEPDDPLPPAQRKKAIMYLIVGTLAFCGFLAAIFLSGVATIANFSNTVSTITLFLPAGYFVFMYKSKKTTREEAHKLLYIIPMFIASSFAMMVWYQATTILAIYAETSVDLNFFGHEVSPTIYMTLQAIMAIVFGSFITGLWSKLGDKQPSTPWKMGFGTMLYGVGTLIMILPFQLYAPGVKVSPFWLVAFYMVVIIGEGISYPAGSASASALAPAAFATQMMQTWSMSMTAGASLSNLASNFYKEGSETIYFLLIGGSTLVVGLVIVLLSKKLAKEMGFSKQAA</sequence>
<dbReference type="GO" id="GO:0015833">
    <property type="term" value="P:peptide transport"/>
    <property type="evidence" value="ECO:0007669"/>
    <property type="project" value="InterPro"/>
</dbReference>
<dbReference type="PANTHER" id="PTHR23517">
    <property type="entry name" value="RESISTANCE PROTEIN MDTM, PUTATIVE-RELATED-RELATED"/>
    <property type="match status" value="1"/>
</dbReference>
<organism evidence="8 9">
    <name type="scientific">Stomatobaculum longum</name>
    <dbReference type="NCBI Taxonomy" id="796942"/>
    <lineage>
        <taxon>Bacteria</taxon>
        <taxon>Bacillati</taxon>
        <taxon>Bacillota</taxon>
        <taxon>Clostridia</taxon>
        <taxon>Lachnospirales</taxon>
        <taxon>Lachnospiraceae</taxon>
        <taxon>Stomatobaculum</taxon>
    </lineage>
</organism>
<dbReference type="SUPFAM" id="SSF103473">
    <property type="entry name" value="MFS general substrate transporter"/>
    <property type="match status" value="2"/>
</dbReference>
<dbReference type="Proteomes" id="UP000018466">
    <property type="component" value="Unassembled WGS sequence"/>
</dbReference>
<evidence type="ECO:0000256" key="3">
    <source>
        <dbReference type="ARBA" id="ARBA00022475"/>
    </source>
</evidence>
<comment type="subcellular location">
    <subcellularLocation>
        <location evidence="1">Cell membrane</location>
        <topology evidence="1">Multi-pass membrane protein</topology>
    </subcellularLocation>
</comment>
<keyword evidence="2" id="KW-0813">Transport</keyword>
<evidence type="ECO:0000256" key="1">
    <source>
        <dbReference type="ARBA" id="ARBA00004651"/>
    </source>
</evidence>
<comment type="caution">
    <text evidence="8">The sequence shown here is derived from an EMBL/GenBank/DDBJ whole genome shotgun (WGS) entry which is preliminary data.</text>
</comment>
<keyword evidence="4 7" id="KW-0812">Transmembrane</keyword>
<dbReference type="GO" id="GO:1904680">
    <property type="term" value="F:peptide transmembrane transporter activity"/>
    <property type="evidence" value="ECO:0007669"/>
    <property type="project" value="InterPro"/>
</dbReference>
<feature type="transmembrane region" description="Helical" evidence="7">
    <location>
        <begin position="273"/>
        <end position="290"/>
    </location>
</feature>
<keyword evidence="5 7" id="KW-1133">Transmembrane helix</keyword>
<evidence type="ECO:0000313" key="8">
    <source>
        <dbReference type="EMBL" id="EHO17055.1"/>
    </source>
</evidence>
<keyword evidence="9" id="KW-1185">Reference proteome</keyword>
<reference evidence="8 9" key="1">
    <citation type="submission" date="2011-10" db="EMBL/GenBank/DDBJ databases">
        <title>The Genome Sequence of Lachnospiraceae bacterium ACC2.</title>
        <authorList>
            <consortium name="The Broad Institute Genome Sequencing Platform"/>
            <person name="Earl A."/>
            <person name="Ward D."/>
            <person name="Feldgarden M."/>
            <person name="Gevers D."/>
            <person name="Sizova M."/>
            <person name="Hazen A."/>
            <person name="Epstein S."/>
            <person name="Young S.K."/>
            <person name="Zeng Q."/>
            <person name="Gargeya S."/>
            <person name="Fitzgerald M."/>
            <person name="Haas B."/>
            <person name="Abouelleil A."/>
            <person name="Alvarado L."/>
            <person name="Arachchi H.M."/>
            <person name="Berlin A."/>
            <person name="Brown A."/>
            <person name="Chapman S.B."/>
            <person name="Chen Z."/>
            <person name="Dunbar C."/>
            <person name="Freedman E."/>
            <person name="Gearin G."/>
            <person name="Goldberg J."/>
            <person name="Griggs A."/>
            <person name="Gujja S."/>
            <person name="Heiman D."/>
            <person name="Howarth C."/>
            <person name="Larson L."/>
            <person name="Lui A."/>
            <person name="MacDonald P.J.P."/>
            <person name="Montmayeur A."/>
            <person name="Murphy C."/>
            <person name="Neiman D."/>
            <person name="Pearson M."/>
            <person name="Priest M."/>
            <person name="Roberts A."/>
            <person name="Saif S."/>
            <person name="Shea T."/>
            <person name="Shenoy N."/>
            <person name="Sisk P."/>
            <person name="Stolte C."/>
            <person name="Sykes S."/>
            <person name="Wortman J."/>
            <person name="Nusbaum C."/>
            <person name="Birren B."/>
        </authorList>
    </citation>
    <scope>NUCLEOTIDE SEQUENCE [LARGE SCALE GENOMIC DNA]</scope>
    <source>
        <strain evidence="8 9">ACC2</strain>
    </source>
</reference>
<evidence type="ECO:0000256" key="6">
    <source>
        <dbReference type="ARBA" id="ARBA00023136"/>
    </source>
</evidence>
<dbReference type="InterPro" id="IPR005279">
    <property type="entry name" value="Dipep/tripep_permease"/>
</dbReference>
<keyword evidence="3" id="KW-1003">Cell membrane</keyword>
<dbReference type="InterPro" id="IPR000109">
    <property type="entry name" value="POT_fam"/>
</dbReference>
<feature type="transmembrane region" description="Helical" evidence="7">
    <location>
        <begin position="241"/>
        <end position="267"/>
    </location>
</feature>
<accession>A0AA37DGF0</accession>